<dbReference type="PRINTS" id="PR00359">
    <property type="entry name" value="BP450"/>
</dbReference>
<dbReference type="Gene3D" id="1.10.630.10">
    <property type="entry name" value="Cytochrome P450"/>
    <property type="match status" value="1"/>
</dbReference>
<accession>U2YAH6</accession>
<organism evidence="4 5">
    <name type="scientific">Caenibius tardaugens NBRC 16725</name>
    <dbReference type="NCBI Taxonomy" id="1219035"/>
    <lineage>
        <taxon>Bacteria</taxon>
        <taxon>Pseudomonadati</taxon>
        <taxon>Pseudomonadota</taxon>
        <taxon>Alphaproteobacteria</taxon>
        <taxon>Sphingomonadales</taxon>
        <taxon>Erythrobacteraceae</taxon>
        <taxon>Caenibius</taxon>
    </lineage>
</organism>
<dbReference type="GO" id="GO:0016705">
    <property type="term" value="F:oxidoreductase activity, acting on paired donors, with incorporation or reduction of molecular oxygen"/>
    <property type="evidence" value="ECO:0007669"/>
    <property type="project" value="InterPro"/>
</dbReference>
<keyword evidence="2" id="KW-0503">Monooxygenase</keyword>
<dbReference type="InterPro" id="IPR036396">
    <property type="entry name" value="Cyt_P450_sf"/>
</dbReference>
<name>U2YAH6_9SPHN</name>
<reference evidence="4 5" key="1">
    <citation type="submission" date="2013-09" db="EMBL/GenBank/DDBJ databases">
        <title>Whole genome shotgun sequence of Novosphingobium tardaugens NBRC 16725.</title>
        <authorList>
            <person name="Isaki S."/>
            <person name="Hosoyama A."/>
            <person name="Tsuchikane K."/>
            <person name="Katsumata H."/>
            <person name="Ando Y."/>
            <person name="Yamazaki S."/>
            <person name="Fujita N."/>
        </authorList>
    </citation>
    <scope>NUCLEOTIDE SEQUENCE [LARGE SCALE GENOMIC DNA]</scope>
    <source>
        <strain evidence="4 5">NBRC 16725</strain>
    </source>
</reference>
<dbReference type="eggNOG" id="COG2124">
    <property type="taxonomic scope" value="Bacteria"/>
</dbReference>
<gene>
    <name evidence="4" type="ORF">NT2_09_00090</name>
</gene>
<dbReference type="PROSITE" id="PS00086">
    <property type="entry name" value="CYTOCHROME_P450"/>
    <property type="match status" value="1"/>
</dbReference>
<comment type="similarity">
    <text evidence="1 2">Belongs to the cytochrome P450 family.</text>
</comment>
<keyword evidence="2" id="KW-0349">Heme</keyword>
<keyword evidence="2" id="KW-0479">Metal-binding</keyword>
<dbReference type="Proteomes" id="UP000016568">
    <property type="component" value="Unassembled WGS sequence"/>
</dbReference>
<proteinExistence type="inferred from homology"/>
<evidence type="ECO:0000313" key="5">
    <source>
        <dbReference type="Proteomes" id="UP000016568"/>
    </source>
</evidence>
<comment type="caution">
    <text evidence="4">The sequence shown here is derived from an EMBL/GenBank/DDBJ whole genome shotgun (WGS) entry which is preliminary data.</text>
</comment>
<dbReference type="PANTHER" id="PTHR46696:SF6">
    <property type="entry name" value="P450, PUTATIVE (EUROFUNG)-RELATED"/>
    <property type="match status" value="1"/>
</dbReference>
<evidence type="ECO:0000256" key="1">
    <source>
        <dbReference type="ARBA" id="ARBA00010617"/>
    </source>
</evidence>
<dbReference type="Pfam" id="PF00067">
    <property type="entry name" value="p450"/>
    <property type="match status" value="1"/>
</dbReference>
<protein>
    <submittedName>
        <fullName evidence="4">Putative cytochrome P450</fullName>
    </submittedName>
</protein>
<keyword evidence="2" id="KW-0408">Iron</keyword>
<dbReference type="AlphaFoldDB" id="U2YAH6"/>
<dbReference type="SUPFAM" id="SSF48264">
    <property type="entry name" value="Cytochrome P450"/>
    <property type="match status" value="1"/>
</dbReference>
<dbReference type="PANTHER" id="PTHR46696">
    <property type="entry name" value="P450, PUTATIVE (EUROFUNG)-RELATED"/>
    <property type="match status" value="1"/>
</dbReference>
<dbReference type="GO" id="GO:0005506">
    <property type="term" value="F:iron ion binding"/>
    <property type="evidence" value="ECO:0007669"/>
    <property type="project" value="InterPro"/>
</dbReference>
<dbReference type="InterPro" id="IPR017972">
    <property type="entry name" value="Cyt_P450_CS"/>
</dbReference>
<dbReference type="GO" id="GO:0020037">
    <property type="term" value="F:heme binding"/>
    <property type="evidence" value="ECO:0007669"/>
    <property type="project" value="InterPro"/>
</dbReference>
<evidence type="ECO:0000313" key="4">
    <source>
        <dbReference type="EMBL" id="GAD50401.1"/>
    </source>
</evidence>
<keyword evidence="2" id="KW-0560">Oxidoreductase</keyword>
<dbReference type="EMBL" id="BASZ01000009">
    <property type="protein sequence ID" value="GAD50401.1"/>
    <property type="molecule type" value="Genomic_DNA"/>
</dbReference>
<dbReference type="InterPro" id="IPR001128">
    <property type="entry name" value="Cyt_P450"/>
</dbReference>
<evidence type="ECO:0000256" key="2">
    <source>
        <dbReference type="RuleBase" id="RU000461"/>
    </source>
</evidence>
<dbReference type="InterPro" id="IPR002397">
    <property type="entry name" value="Cyt_P450_B"/>
</dbReference>
<sequence length="418" mass="46338">MSDNAHDANRAQQNVMPSDTALPPETADFSRFSTYNYTPLEARALLDRDRLTNPVPYSEELGGFHIFRNFEDVKRGLTNFGLYASSPSVQRPLPKGDIRDHPQAVAINSDPPEHSKWRKLLVAGMNAGVPARIEERVRADAAELIDAIVANGGGDLAADLAHQIPQRAIFYVLGFERDAELSGVHDITQKLLGSMRDSAEYRKNFDSLAAMGLRAVAERRHTPRDDFMTVLANYDFDGRPLDAEEVGRVIATLLIGGSGTAASTITSLLWNIFAQPQVRNVLNGNADLMPVAVEETLRLWTPFFALYRNVTEDHEVHGKRIAKGDTVYMCWQAANLDPQQFEAPHQFRLDRAENRHLTFGLGRHSCIGAPTARMEMRVVAEEMLKRGSALQLAKPEDVQLCFEGSETFAIPSLPVTCG</sequence>
<feature type="region of interest" description="Disordered" evidence="3">
    <location>
        <begin position="1"/>
        <end position="25"/>
    </location>
</feature>
<keyword evidence="5" id="KW-1185">Reference proteome</keyword>
<dbReference type="GO" id="GO:0004497">
    <property type="term" value="F:monooxygenase activity"/>
    <property type="evidence" value="ECO:0007669"/>
    <property type="project" value="UniProtKB-KW"/>
</dbReference>
<dbReference type="PRINTS" id="PR00385">
    <property type="entry name" value="P450"/>
</dbReference>
<evidence type="ECO:0000256" key="3">
    <source>
        <dbReference type="SAM" id="MobiDB-lite"/>
    </source>
</evidence>